<dbReference type="Pfam" id="PF00563">
    <property type="entry name" value="EAL"/>
    <property type="match status" value="1"/>
</dbReference>
<dbReference type="Gene3D" id="3.30.70.270">
    <property type="match status" value="1"/>
</dbReference>
<dbReference type="SMART" id="SM00267">
    <property type="entry name" value="GGDEF"/>
    <property type="match status" value="1"/>
</dbReference>
<reference evidence="5 6" key="1">
    <citation type="submission" date="2007-03" db="EMBL/GenBank/DDBJ databases">
        <authorList>
            <person name="Heidelberg J."/>
        </authorList>
    </citation>
    <scope>NUCLEOTIDE SEQUENCE [LARGE SCALE GENOMIC DNA]</scope>
    <source>
        <strain evidence="6">ATCC 39541 / Classical Ogawa 395 / O395</strain>
    </source>
</reference>
<feature type="transmembrane region" description="Helical" evidence="2">
    <location>
        <begin position="139"/>
        <end position="159"/>
    </location>
</feature>
<dbReference type="Pfam" id="PF17157">
    <property type="entry name" value="GAPES4"/>
    <property type="match status" value="1"/>
</dbReference>
<feature type="domain" description="EAL" evidence="3">
    <location>
        <begin position="401"/>
        <end position="655"/>
    </location>
</feature>
<dbReference type="InterPro" id="IPR033423">
    <property type="entry name" value="GAPES4"/>
</dbReference>
<feature type="compositionally biased region" description="Basic residues" evidence="1">
    <location>
        <begin position="664"/>
        <end position="673"/>
    </location>
</feature>
<organism evidence="5 6">
    <name type="scientific">Vibrio cholerae serotype O1 (strain ATCC 39541 / Classical Ogawa 395 / O395)</name>
    <dbReference type="NCBI Taxonomy" id="345073"/>
    <lineage>
        <taxon>Bacteria</taxon>
        <taxon>Pseudomonadati</taxon>
        <taxon>Pseudomonadota</taxon>
        <taxon>Gammaproteobacteria</taxon>
        <taxon>Vibrionales</taxon>
        <taxon>Vibrionaceae</taxon>
        <taxon>Vibrio</taxon>
    </lineage>
</organism>
<dbReference type="InterPro" id="IPR001633">
    <property type="entry name" value="EAL_dom"/>
</dbReference>
<dbReference type="CDD" id="cd01948">
    <property type="entry name" value="EAL"/>
    <property type="match status" value="1"/>
</dbReference>
<dbReference type="InterPro" id="IPR035919">
    <property type="entry name" value="EAL_sf"/>
</dbReference>
<protein>
    <submittedName>
        <fullName evidence="5">MSHA biogenesis protein MshH</fullName>
    </submittedName>
</protein>
<dbReference type="OrthoDB" id="5894408at2"/>
<dbReference type="EMBL" id="CP000627">
    <property type="protein sequence ID" value="ABQ20565.1"/>
    <property type="molecule type" value="Genomic_DNA"/>
</dbReference>
<dbReference type="SMR" id="A0A0H3AHQ6"/>
<name>A0A0H3AHQ6_VIBC3</name>
<dbReference type="InterPro" id="IPR029787">
    <property type="entry name" value="Nucleotide_cyclase"/>
</dbReference>
<evidence type="ECO:0000313" key="6">
    <source>
        <dbReference type="Proteomes" id="UP000000249"/>
    </source>
</evidence>
<dbReference type="PATRIC" id="fig|345073.21.peg.429"/>
<evidence type="ECO:0000256" key="2">
    <source>
        <dbReference type="SAM" id="Phobius"/>
    </source>
</evidence>
<feature type="region of interest" description="Disordered" evidence="1">
    <location>
        <begin position="645"/>
        <end position="673"/>
    </location>
</feature>
<dbReference type="SUPFAM" id="SSF55073">
    <property type="entry name" value="Nucleotide cyclase"/>
    <property type="match status" value="1"/>
</dbReference>
<evidence type="ECO:0000259" key="4">
    <source>
        <dbReference type="PROSITE" id="PS50887"/>
    </source>
</evidence>
<feature type="transmembrane region" description="Helical" evidence="2">
    <location>
        <begin position="12"/>
        <end position="33"/>
    </location>
</feature>
<evidence type="ECO:0000256" key="1">
    <source>
        <dbReference type="SAM" id="MobiDB-lite"/>
    </source>
</evidence>
<dbReference type="InterPro" id="IPR050706">
    <property type="entry name" value="Cyclic-di-GMP_PDE-like"/>
</dbReference>
<dbReference type="SUPFAM" id="SSF141868">
    <property type="entry name" value="EAL domain-like"/>
    <property type="match status" value="1"/>
</dbReference>
<evidence type="ECO:0000259" key="3">
    <source>
        <dbReference type="PROSITE" id="PS50883"/>
    </source>
</evidence>
<dbReference type="Proteomes" id="UP000000249">
    <property type="component" value="Chromosome 1"/>
</dbReference>
<keyword evidence="2" id="KW-1133">Transmembrane helix</keyword>
<dbReference type="InterPro" id="IPR000160">
    <property type="entry name" value="GGDEF_dom"/>
</dbReference>
<sequence>MAQMRYTPTLKLSTRLVAFVTMTVISAMFILFLGGTLSFQRLGQEYLNHYLQGIVEVVDKEMEDPDAAYSMQRWMPKMLQASGIIEMQLTSEAGPIYRFKDTTNTIEASRLHQVALPLKRNPGYVMHFKAVPPYLNYNYSLQAMWSTTLAVLLIVFFLIRGLKWLKEQLLGSELLEERGRMILAGRVEQHAKGDPREWPFTASEALDRLIEELQDARQERSRFDTFIRSQTFLDQLTGTANRVLYDSKLESALLESGAHGGVMMLRVDDLESAREESPKRTLDEFIIEVGECLSNIVQRYPDAILSRYYEDVFALFIPHQGSKDIAQVATQAIKLIERINPPEPLPEDNWFHIGVTMYQEGERRGRIIDEMETALKSAQLQGVNAWSRFQKPKQLQEDRGSVRWRTLFEQVLRPEEILLYRQACYRISANGEREFLHYELFARIQDPQQGILKASRFSSALETVGYEAMLDRAVFSSVVSFLKRSELVEPLSVNLHVVPFNDKRYARWIRNELMQMPFSLRTALSFEFSEAHLVNHLDYMRPIIRMLAGLGCKIVVGQAGRTIVSTHYIKDLKVNYLKLHRSLIKKIDQRHENQLFVRSLVGVCGGTQAEVVAVGVETTQEWQTLQMLGVSGVQGRLFDEEQQMLPPLPPEPLKRPPRLSVKPIGKRNRWRTK</sequence>
<evidence type="ECO:0000313" key="5">
    <source>
        <dbReference type="EMBL" id="ABQ20565.1"/>
    </source>
</evidence>
<gene>
    <name evidence="5" type="primary">mshH</name>
    <name evidence="5" type="ordered locus">VC0395_A2816</name>
</gene>
<dbReference type="eggNOG" id="COG2199">
    <property type="taxonomic scope" value="Bacteria"/>
</dbReference>
<dbReference type="PANTHER" id="PTHR33121:SF32">
    <property type="entry name" value="RNASE E SPECIFICITY FACTOR CSRD"/>
    <property type="match status" value="1"/>
</dbReference>
<dbReference type="KEGG" id="vco:VC0395_A2816"/>
<dbReference type="SMART" id="SM00052">
    <property type="entry name" value="EAL"/>
    <property type="match status" value="1"/>
</dbReference>
<feature type="domain" description="GGDEF" evidence="4">
    <location>
        <begin position="258"/>
        <end position="391"/>
    </location>
</feature>
<dbReference type="Pfam" id="PF00990">
    <property type="entry name" value="GGDEF"/>
    <property type="match status" value="1"/>
</dbReference>
<dbReference type="Gene3D" id="3.20.20.450">
    <property type="entry name" value="EAL domain"/>
    <property type="match status" value="1"/>
</dbReference>
<dbReference type="PANTHER" id="PTHR33121">
    <property type="entry name" value="CYCLIC DI-GMP PHOSPHODIESTERASE PDEF"/>
    <property type="match status" value="1"/>
</dbReference>
<dbReference type="KEGG" id="vcr:VC395_0442"/>
<dbReference type="PROSITE" id="PS50887">
    <property type="entry name" value="GGDEF"/>
    <property type="match status" value="1"/>
</dbReference>
<proteinExistence type="predicted"/>
<accession>A0A0H3AHQ6</accession>
<dbReference type="AlphaFoldDB" id="A0A0H3AHQ6"/>
<keyword evidence="2" id="KW-0812">Transmembrane</keyword>
<dbReference type="InterPro" id="IPR043128">
    <property type="entry name" value="Rev_trsase/Diguanyl_cyclase"/>
</dbReference>
<keyword evidence="2" id="KW-0472">Membrane</keyword>
<dbReference type="PROSITE" id="PS50883">
    <property type="entry name" value="EAL"/>
    <property type="match status" value="1"/>
</dbReference>
<dbReference type="eggNOG" id="COG2200">
    <property type="taxonomic scope" value="Bacteria"/>
</dbReference>
<dbReference type="NCBIfam" id="NF008281">
    <property type="entry name" value="PRK11059.1"/>
    <property type="match status" value="1"/>
</dbReference>
<dbReference type="GO" id="GO:0071111">
    <property type="term" value="F:cyclic-guanylate-specific phosphodiesterase activity"/>
    <property type="evidence" value="ECO:0007669"/>
    <property type="project" value="InterPro"/>
</dbReference>